<sequence length="179" mass="20193">MNTKHRHASSAATAKLGKILYRPATSPAQLIRQQLPLALWRVLWLLICWLMLLYPVLALLSVAASINTHLALLFFLLLWSLASVALYRNIPQLYSTRWDIVGDKGVMSQRVQSNGRVLQRTLLCFDNAIQYQHHGHHLVIKQGNDSVQFCHAKMGSEAELACTAAFRAAVQFHARLPKQ</sequence>
<gene>
    <name evidence="2" type="ORF">JYB87_11555</name>
</gene>
<dbReference type="EMBL" id="CP071503">
    <property type="protein sequence ID" value="QSX32402.1"/>
    <property type="molecule type" value="Genomic_DNA"/>
</dbReference>
<keyword evidence="1" id="KW-0812">Transmembrane</keyword>
<accession>A0ABX7QLS4</accession>
<feature type="transmembrane region" description="Helical" evidence="1">
    <location>
        <begin position="70"/>
        <end position="87"/>
    </location>
</feature>
<keyword evidence="3" id="KW-1185">Reference proteome</keyword>
<evidence type="ECO:0000256" key="1">
    <source>
        <dbReference type="SAM" id="Phobius"/>
    </source>
</evidence>
<protein>
    <recommendedName>
        <fullName evidence="4">DUF304 domain-containing protein</fullName>
    </recommendedName>
</protein>
<evidence type="ECO:0000313" key="2">
    <source>
        <dbReference type="EMBL" id="QSX32402.1"/>
    </source>
</evidence>
<proteinExistence type="predicted"/>
<keyword evidence="1" id="KW-0472">Membrane</keyword>
<feature type="transmembrane region" description="Helical" evidence="1">
    <location>
        <begin position="42"/>
        <end position="64"/>
    </location>
</feature>
<evidence type="ECO:0008006" key="4">
    <source>
        <dbReference type="Google" id="ProtNLM"/>
    </source>
</evidence>
<organism evidence="2 3">
    <name type="scientific">Shewanella avicenniae</name>
    <dbReference type="NCBI Taxonomy" id="2814294"/>
    <lineage>
        <taxon>Bacteria</taxon>
        <taxon>Pseudomonadati</taxon>
        <taxon>Pseudomonadota</taxon>
        <taxon>Gammaproteobacteria</taxon>
        <taxon>Alteromonadales</taxon>
        <taxon>Shewanellaceae</taxon>
        <taxon>Shewanella</taxon>
    </lineage>
</organism>
<evidence type="ECO:0000313" key="3">
    <source>
        <dbReference type="Proteomes" id="UP000662770"/>
    </source>
</evidence>
<reference evidence="2 3" key="1">
    <citation type="submission" date="2021-03" db="EMBL/GenBank/DDBJ databases">
        <title>Novel species identification of genus Shewanella.</title>
        <authorList>
            <person name="Liu G."/>
            <person name="Zhang Q."/>
        </authorList>
    </citation>
    <scope>NUCLEOTIDE SEQUENCE [LARGE SCALE GENOMIC DNA]</scope>
    <source>
        <strain evidence="2 3">FJAT-51800</strain>
    </source>
</reference>
<dbReference type="Proteomes" id="UP000662770">
    <property type="component" value="Chromosome"/>
</dbReference>
<name>A0ABX7QLS4_9GAMM</name>
<dbReference type="RefSeq" id="WP_207353646.1">
    <property type="nucleotide sequence ID" value="NZ_CP071503.1"/>
</dbReference>
<keyword evidence="1" id="KW-1133">Transmembrane helix</keyword>